<evidence type="ECO:0008006" key="2">
    <source>
        <dbReference type="Google" id="ProtNLM"/>
    </source>
</evidence>
<accession>A0A7C4R2Y8</accession>
<dbReference type="EMBL" id="DSYQ01000003">
    <property type="protein sequence ID" value="HGT70835.1"/>
    <property type="molecule type" value="Genomic_DNA"/>
</dbReference>
<organism evidence="1">
    <name type="scientific">candidate division CPR3 bacterium</name>
    <dbReference type="NCBI Taxonomy" id="2268181"/>
    <lineage>
        <taxon>Bacteria</taxon>
        <taxon>Bacteria division CPR3</taxon>
    </lineage>
</organism>
<sequence length="87" mass="10317">MGEKDITEKTSIFEIYFDKDLRNEEFFSPMNISLIDEILMRFFSIKTKKEIPINKITILELSDKKNLSEQSRKILIEEIKQALAEVF</sequence>
<name>A0A7C4R2Y8_UNCC3</name>
<protein>
    <recommendedName>
        <fullName evidence="2">FDX-ACB domain-containing protein</fullName>
    </recommendedName>
</protein>
<evidence type="ECO:0000313" key="1">
    <source>
        <dbReference type="EMBL" id="HGT70835.1"/>
    </source>
</evidence>
<comment type="caution">
    <text evidence="1">The sequence shown here is derived from an EMBL/GenBank/DDBJ whole genome shotgun (WGS) entry which is preliminary data.</text>
</comment>
<dbReference type="AlphaFoldDB" id="A0A7C4R2Y8"/>
<gene>
    <name evidence="1" type="ORF">ENT43_01065</name>
</gene>
<proteinExistence type="predicted"/>
<reference evidence="1" key="1">
    <citation type="journal article" date="2020" name="mSystems">
        <title>Genome- and Community-Level Interaction Insights into Carbon Utilization and Element Cycling Functions of Hydrothermarchaeota in Hydrothermal Sediment.</title>
        <authorList>
            <person name="Zhou Z."/>
            <person name="Liu Y."/>
            <person name="Xu W."/>
            <person name="Pan J."/>
            <person name="Luo Z.H."/>
            <person name="Li M."/>
        </authorList>
    </citation>
    <scope>NUCLEOTIDE SEQUENCE [LARGE SCALE GENOMIC DNA]</scope>
    <source>
        <strain evidence="1">SpSt-579</strain>
    </source>
</reference>